<evidence type="ECO:0000313" key="1">
    <source>
        <dbReference type="EMBL" id="KAK3038973.1"/>
    </source>
</evidence>
<protein>
    <submittedName>
        <fullName evidence="1">Uncharacterized protein</fullName>
    </submittedName>
</protein>
<dbReference type="Proteomes" id="UP001188597">
    <property type="component" value="Unassembled WGS sequence"/>
</dbReference>
<evidence type="ECO:0000313" key="2">
    <source>
        <dbReference type="Proteomes" id="UP001188597"/>
    </source>
</evidence>
<comment type="caution">
    <text evidence="1">The sequence shown here is derived from an EMBL/GenBank/DDBJ whole genome shotgun (WGS) entry which is preliminary data.</text>
</comment>
<dbReference type="EMBL" id="JAVXUP010000085">
    <property type="protein sequence ID" value="KAK3038973.1"/>
    <property type="molecule type" value="Genomic_DNA"/>
</dbReference>
<keyword evidence="2" id="KW-1185">Reference proteome</keyword>
<reference evidence="1" key="1">
    <citation type="submission" date="2022-12" db="EMBL/GenBank/DDBJ databases">
        <title>Draft genome assemblies for two species of Escallonia (Escalloniales).</title>
        <authorList>
            <person name="Chanderbali A."/>
            <person name="Dervinis C."/>
            <person name="Anghel I."/>
            <person name="Soltis D."/>
            <person name="Soltis P."/>
            <person name="Zapata F."/>
        </authorList>
    </citation>
    <scope>NUCLEOTIDE SEQUENCE</scope>
    <source>
        <strain evidence="1">UCBG64.0493</strain>
        <tissue evidence="1">Leaf</tissue>
    </source>
</reference>
<name>A0AA88X310_9ASTE</name>
<gene>
    <name evidence="1" type="ORF">RJ639_027458</name>
</gene>
<sequence length="146" mass="15904">MLGPPGRKQDHNEVAARVDEVEREARIVDDALNHGGAVYLIGENEVLSSKVSSLGKRLVIDCGCNWLRRIARQQDEVFMIPRKRLVTVVAKAVITAFPANSFCKGGDTLDLMSTAKKTVDISSWFPNTALAFTPANGGKVVKHLTS</sequence>
<accession>A0AA88X310</accession>
<dbReference type="AlphaFoldDB" id="A0AA88X310"/>
<proteinExistence type="predicted"/>
<organism evidence="1 2">
    <name type="scientific">Escallonia herrerae</name>
    <dbReference type="NCBI Taxonomy" id="1293975"/>
    <lineage>
        <taxon>Eukaryota</taxon>
        <taxon>Viridiplantae</taxon>
        <taxon>Streptophyta</taxon>
        <taxon>Embryophyta</taxon>
        <taxon>Tracheophyta</taxon>
        <taxon>Spermatophyta</taxon>
        <taxon>Magnoliopsida</taxon>
        <taxon>eudicotyledons</taxon>
        <taxon>Gunneridae</taxon>
        <taxon>Pentapetalae</taxon>
        <taxon>asterids</taxon>
        <taxon>campanulids</taxon>
        <taxon>Escalloniales</taxon>
        <taxon>Escalloniaceae</taxon>
        <taxon>Escallonia</taxon>
    </lineage>
</organism>